<evidence type="ECO:0000259" key="9">
    <source>
        <dbReference type="Pfam" id="PF07683"/>
    </source>
</evidence>
<feature type="domain" description="CobW/HypB/UreG nucleotide-binding" evidence="8">
    <location>
        <begin position="38"/>
        <end position="235"/>
    </location>
</feature>
<evidence type="ECO:0000256" key="1">
    <source>
        <dbReference type="ARBA" id="ARBA00022741"/>
    </source>
</evidence>
<keyword evidence="5" id="KW-0143">Chaperone</keyword>
<dbReference type="PANTHER" id="PTHR13748:SF31">
    <property type="entry name" value="ZINC-REGULATED GTPASE METALLOPROTEIN ACTIVATOR 1A-RELATED"/>
    <property type="match status" value="1"/>
</dbReference>
<evidence type="ECO:0000256" key="2">
    <source>
        <dbReference type="ARBA" id="ARBA00022801"/>
    </source>
</evidence>
<sequence>MSFSDSDDEPPSLIEAVSVIPENRSSQLAPPSRAVRVPLTIICGFLGAGKSTLLKRILTEKHGYRIAVIMNEFGDTADIEAKTINVSSADDPTGEQTEEFLELANGCLCCSIKDTGVAAIEKLMQKKGAFDYILLETTGLADPGPIASMFWLNEEYANGLADIVLDGVVCVVDAVFGLKQMEEDHATDDLNIGESVRQIAGSDVILLNKSDLVDPTLLTEIEKTIKQINPAAPIYKTVKGEIDLKHIIGISAFRLPPPEVAEEDSHAHSEDCDHSHDLPPNHYELRGISSLQVTCGILNKSQLEKLDVWIRIALWENKIEGASSDLKILRCKGAFTSERGVHHVLQGVRSMYEISELPATDSMGVPDTGKIVLIGKGLDDSVRKSLEHVLAG</sequence>
<dbReference type="InParanoid" id="A0A409VP31"/>
<name>A0A409VP31_PSICY</name>
<dbReference type="STRING" id="93625.A0A409VP31"/>
<dbReference type="Gene3D" id="3.40.50.300">
    <property type="entry name" value="P-loop containing nucleotide triphosphate hydrolases"/>
    <property type="match status" value="1"/>
</dbReference>
<dbReference type="AlphaFoldDB" id="A0A409VP31"/>
<dbReference type="InterPro" id="IPR051316">
    <property type="entry name" value="Zinc-reg_GTPase_activator"/>
</dbReference>
<keyword evidence="11" id="KW-1185">Reference proteome</keyword>
<keyword evidence="2" id="KW-0378">Hydrolase</keyword>
<evidence type="ECO:0000259" key="8">
    <source>
        <dbReference type="Pfam" id="PF02492"/>
    </source>
</evidence>
<dbReference type="InterPro" id="IPR011629">
    <property type="entry name" value="CobW-like_C"/>
</dbReference>
<dbReference type="InterPro" id="IPR003495">
    <property type="entry name" value="CobW/HypB/UreG_nucleotide-bd"/>
</dbReference>
<dbReference type="Gene3D" id="3.30.1220.10">
    <property type="entry name" value="CobW-like, C-terminal domain"/>
    <property type="match status" value="1"/>
</dbReference>
<keyword evidence="1" id="KW-0547">Nucleotide-binding</keyword>
<dbReference type="EMBL" id="NHYD01003966">
    <property type="protein sequence ID" value="PPQ67979.1"/>
    <property type="molecule type" value="Genomic_DNA"/>
</dbReference>
<dbReference type="GO" id="GO:0016787">
    <property type="term" value="F:hydrolase activity"/>
    <property type="evidence" value="ECO:0007669"/>
    <property type="project" value="UniProtKB-KW"/>
</dbReference>
<dbReference type="PANTHER" id="PTHR13748">
    <property type="entry name" value="COBW-RELATED"/>
    <property type="match status" value="1"/>
</dbReference>
<dbReference type="GO" id="GO:0005525">
    <property type="term" value="F:GTP binding"/>
    <property type="evidence" value="ECO:0007669"/>
    <property type="project" value="UniProtKB-KW"/>
</dbReference>
<dbReference type="CDD" id="cd03112">
    <property type="entry name" value="CobW-like"/>
    <property type="match status" value="1"/>
</dbReference>
<organism evidence="10 11">
    <name type="scientific">Psilocybe cyanescens</name>
    <dbReference type="NCBI Taxonomy" id="93625"/>
    <lineage>
        <taxon>Eukaryota</taxon>
        <taxon>Fungi</taxon>
        <taxon>Dikarya</taxon>
        <taxon>Basidiomycota</taxon>
        <taxon>Agaricomycotina</taxon>
        <taxon>Agaricomycetes</taxon>
        <taxon>Agaricomycetidae</taxon>
        <taxon>Agaricales</taxon>
        <taxon>Agaricineae</taxon>
        <taxon>Strophariaceae</taxon>
        <taxon>Psilocybe</taxon>
    </lineage>
</organism>
<evidence type="ECO:0000256" key="7">
    <source>
        <dbReference type="ARBA" id="ARBA00049117"/>
    </source>
</evidence>
<evidence type="ECO:0000256" key="3">
    <source>
        <dbReference type="ARBA" id="ARBA00022833"/>
    </source>
</evidence>
<dbReference type="SUPFAM" id="SSF90002">
    <property type="entry name" value="Hypothetical protein YjiA, C-terminal domain"/>
    <property type="match status" value="1"/>
</dbReference>
<dbReference type="Pfam" id="PF07683">
    <property type="entry name" value="CobW_C"/>
    <property type="match status" value="1"/>
</dbReference>
<dbReference type="InterPro" id="IPR036627">
    <property type="entry name" value="CobW-likC_sf"/>
</dbReference>
<evidence type="ECO:0000256" key="4">
    <source>
        <dbReference type="ARBA" id="ARBA00023134"/>
    </source>
</evidence>
<dbReference type="SUPFAM" id="SSF52540">
    <property type="entry name" value="P-loop containing nucleoside triphosphate hydrolases"/>
    <property type="match status" value="1"/>
</dbReference>
<keyword evidence="3" id="KW-0862">Zinc</keyword>
<evidence type="ECO:0008006" key="12">
    <source>
        <dbReference type="Google" id="ProtNLM"/>
    </source>
</evidence>
<keyword evidence="4" id="KW-0342">GTP-binding</keyword>
<reference evidence="10 11" key="1">
    <citation type="journal article" date="2018" name="Evol. Lett.">
        <title>Horizontal gene cluster transfer increased hallucinogenic mushroom diversity.</title>
        <authorList>
            <person name="Reynolds H.T."/>
            <person name="Vijayakumar V."/>
            <person name="Gluck-Thaler E."/>
            <person name="Korotkin H.B."/>
            <person name="Matheny P.B."/>
            <person name="Slot J.C."/>
        </authorList>
    </citation>
    <scope>NUCLEOTIDE SEQUENCE [LARGE SCALE GENOMIC DNA]</scope>
    <source>
        <strain evidence="10 11">2631</strain>
    </source>
</reference>
<evidence type="ECO:0000256" key="6">
    <source>
        <dbReference type="ARBA" id="ARBA00034320"/>
    </source>
</evidence>
<dbReference type="GO" id="GO:0005737">
    <property type="term" value="C:cytoplasm"/>
    <property type="evidence" value="ECO:0007669"/>
    <property type="project" value="TreeGrafter"/>
</dbReference>
<dbReference type="Proteomes" id="UP000283269">
    <property type="component" value="Unassembled WGS sequence"/>
</dbReference>
<dbReference type="InterPro" id="IPR027417">
    <property type="entry name" value="P-loop_NTPase"/>
</dbReference>
<dbReference type="FunCoup" id="A0A409VP31">
    <property type="interactions" value="274"/>
</dbReference>
<evidence type="ECO:0000256" key="5">
    <source>
        <dbReference type="ARBA" id="ARBA00023186"/>
    </source>
</evidence>
<proteinExistence type="inferred from homology"/>
<evidence type="ECO:0000313" key="10">
    <source>
        <dbReference type="EMBL" id="PPQ67979.1"/>
    </source>
</evidence>
<comment type="similarity">
    <text evidence="6">Belongs to the SIMIBI class G3E GTPase family. ZNG1 subfamily.</text>
</comment>
<dbReference type="Pfam" id="PF02492">
    <property type="entry name" value="cobW"/>
    <property type="match status" value="1"/>
</dbReference>
<dbReference type="OrthoDB" id="258627at2759"/>
<protein>
    <recommendedName>
        <fullName evidence="12">CobW C-terminal domain-containing protein</fullName>
    </recommendedName>
</protein>
<comment type="caution">
    <text evidence="10">The sequence shown here is derived from an EMBL/GenBank/DDBJ whole genome shotgun (WGS) entry which is preliminary data.</text>
</comment>
<feature type="domain" description="CobW C-terminal" evidence="9">
    <location>
        <begin position="326"/>
        <end position="388"/>
    </location>
</feature>
<comment type="catalytic activity">
    <reaction evidence="7">
        <text>GTP + H2O = GDP + phosphate + H(+)</text>
        <dbReference type="Rhea" id="RHEA:19669"/>
        <dbReference type="ChEBI" id="CHEBI:15377"/>
        <dbReference type="ChEBI" id="CHEBI:15378"/>
        <dbReference type="ChEBI" id="CHEBI:37565"/>
        <dbReference type="ChEBI" id="CHEBI:43474"/>
        <dbReference type="ChEBI" id="CHEBI:58189"/>
    </reaction>
    <physiologicalReaction direction="left-to-right" evidence="7">
        <dbReference type="Rhea" id="RHEA:19670"/>
    </physiologicalReaction>
</comment>
<evidence type="ECO:0000313" key="11">
    <source>
        <dbReference type="Proteomes" id="UP000283269"/>
    </source>
</evidence>
<accession>A0A409VP31</accession>
<gene>
    <name evidence="10" type="ORF">CVT25_000459</name>
</gene>